<dbReference type="GO" id="GO:0009922">
    <property type="term" value="F:fatty acid elongase activity"/>
    <property type="evidence" value="ECO:0007669"/>
    <property type="project" value="InterPro"/>
</dbReference>
<dbReference type="PROSITE" id="PS01188">
    <property type="entry name" value="ELO"/>
    <property type="match status" value="1"/>
</dbReference>
<keyword evidence="4 10" id="KW-0812">Transmembrane</keyword>
<keyword evidence="9 10" id="KW-0275">Fatty acid biosynthesis</keyword>
<evidence type="ECO:0000256" key="3">
    <source>
        <dbReference type="ARBA" id="ARBA00022679"/>
    </source>
</evidence>
<feature type="transmembrane region" description="Helical" evidence="10">
    <location>
        <begin position="65"/>
        <end position="86"/>
    </location>
</feature>
<evidence type="ECO:0000256" key="1">
    <source>
        <dbReference type="ARBA" id="ARBA00004141"/>
    </source>
</evidence>
<feature type="transmembrane region" description="Helical" evidence="10">
    <location>
        <begin position="196"/>
        <end position="218"/>
    </location>
</feature>
<evidence type="ECO:0000256" key="10">
    <source>
        <dbReference type="RuleBase" id="RU361115"/>
    </source>
</evidence>
<dbReference type="GO" id="GO:0005789">
    <property type="term" value="C:endoplasmic reticulum membrane"/>
    <property type="evidence" value="ECO:0007669"/>
    <property type="project" value="TreeGrafter"/>
</dbReference>
<keyword evidence="8 10" id="KW-0472">Membrane</keyword>
<dbReference type="GO" id="GO:0042761">
    <property type="term" value="P:very long-chain fatty acid biosynthetic process"/>
    <property type="evidence" value="ECO:0007669"/>
    <property type="project" value="TreeGrafter"/>
</dbReference>
<comment type="similarity">
    <text evidence="10">Belongs to the ELO family.</text>
</comment>
<sequence length="264" mass="30845">MEAVVETWNATWEGWFGPVHELTKDYPFMYPIAVPLVCIAYLLMVLVGPVLMNGKKLDMKPVMRVYNLFMVVLSSYMGTMSLWQAYQGSYSSVWCVPFAEGKLGVEMARLSWIFTVSKVIEFLDTFFMILESRMRQVSFLHVYHHISIFIYWAAITWMAPGSDAYFSLAINSYIHVLMYGYYLLASFGYSPWWKYYITYMQILQFFAFCGQSLTVGWMKTCEFPKMLGQVLLWYMITLITLFGNFLVQNKFKKGAKSKTMKKTM</sequence>
<evidence type="ECO:0000256" key="2">
    <source>
        <dbReference type="ARBA" id="ARBA00022516"/>
    </source>
</evidence>
<comment type="subcellular location">
    <subcellularLocation>
        <location evidence="1">Membrane</location>
        <topology evidence="1">Multi-pass membrane protein</topology>
    </subcellularLocation>
</comment>
<keyword evidence="6 10" id="KW-1133">Transmembrane helix</keyword>
<comment type="catalytic activity">
    <reaction evidence="10">
        <text>an acyl-CoA + malonyl-CoA + H(+) = a 3-oxoacyl-CoA + CO2 + CoA</text>
        <dbReference type="Rhea" id="RHEA:50252"/>
        <dbReference type="ChEBI" id="CHEBI:15378"/>
        <dbReference type="ChEBI" id="CHEBI:16526"/>
        <dbReference type="ChEBI" id="CHEBI:57287"/>
        <dbReference type="ChEBI" id="CHEBI:57384"/>
        <dbReference type="ChEBI" id="CHEBI:58342"/>
        <dbReference type="ChEBI" id="CHEBI:90726"/>
    </reaction>
    <physiologicalReaction direction="left-to-right" evidence="10">
        <dbReference type="Rhea" id="RHEA:50253"/>
    </physiologicalReaction>
</comment>
<evidence type="ECO:0000313" key="11">
    <source>
        <dbReference type="EMBL" id="KAJ8905006.1"/>
    </source>
</evidence>
<keyword evidence="12" id="KW-1185">Reference proteome</keyword>
<dbReference type="Proteomes" id="UP001157974">
    <property type="component" value="Unassembled WGS sequence"/>
</dbReference>
<evidence type="ECO:0000256" key="7">
    <source>
        <dbReference type="ARBA" id="ARBA00023098"/>
    </source>
</evidence>
<proteinExistence type="inferred from homology"/>
<reference evidence="11 12" key="1">
    <citation type="journal article" date="2023" name="Nat. Commun.">
        <title>Origin of minicircular mitochondrial genomes in red algae.</title>
        <authorList>
            <person name="Lee Y."/>
            <person name="Cho C.H."/>
            <person name="Lee Y.M."/>
            <person name="Park S.I."/>
            <person name="Yang J.H."/>
            <person name="West J.A."/>
            <person name="Bhattacharya D."/>
            <person name="Yoon H.S."/>
        </authorList>
    </citation>
    <scope>NUCLEOTIDE SEQUENCE [LARGE SCALE GENOMIC DNA]</scope>
    <source>
        <strain evidence="11 12">CCMP1338</strain>
        <tissue evidence="11">Whole cell</tissue>
    </source>
</reference>
<dbReference type="GO" id="GO:0030148">
    <property type="term" value="P:sphingolipid biosynthetic process"/>
    <property type="evidence" value="ECO:0007669"/>
    <property type="project" value="TreeGrafter"/>
</dbReference>
<feature type="transmembrane region" description="Helical" evidence="10">
    <location>
        <begin position="110"/>
        <end position="130"/>
    </location>
</feature>
<dbReference type="AlphaFoldDB" id="A0AAV8UWV1"/>
<organism evidence="11 12">
    <name type="scientific">Rhodosorus marinus</name>
    <dbReference type="NCBI Taxonomy" id="101924"/>
    <lineage>
        <taxon>Eukaryota</taxon>
        <taxon>Rhodophyta</taxon>
        <taxon>Stylonematophyceae</taxon>
        <taxon>Stylonematales</taxon>
        <taxon>Stylonemataceae</taxon>
        <taxon>Rhodosorus</taxon>
    </lineage>
</organism>
<keyword evidence="7 10" id="KW-0443">Lipid metabolism</keyword>
<accession>A0AAV8UWV1</accession>
<dbReference type="InterPro" id="IPR002076">
    <property type="entry name" value="ELO_fam"/>
</dbReference>
<evidence type="ECO:0000256" key="9">
    <source>
        <dbReference type="ARBA" id="ARBA00023160"/>
    </source>
</evidence>
<feature type="transmembrane region" description="Helical" evidence="10">
    <location>
        <begin position="230"/>
        <end position="247"/>
    </location>
</feature>
<dbReference type="GO" id="GO:0034626">
    <property type="term" value="P:fatty acid elongation, polyunsaturated fatty acid"/>
    <property type="evidence" value="ECO:0007669"/>
    <property type="project" value="TreeGrafter"/>
</dbReference>
<dbReference type="EMBL" id="JAMWBK010000005">
    <property type="protein sequence ID" value="KAJ8905006.1"/>
    <property type="molecule type" value="Genomic_DNA"/>
</dbReference>
<dbReference type="Pfam" id="PF01151">
    <property type="entry name" value="ELO"/>
    <property type="match status" value="1"/>
</dbReference>
<dbReference type="InterPro" id="IPR030457">
    <property type="entry name" value="ELO_CS"/>
</dbReference>
<evidence type="ECO:0000256" key="6">
    <source>
        <dbReference type="ARBA" id="ARBA00022989"/>
    </source>
</evidence>
<dbReference type="EC" id="2.3.1.-" evidence="10"/>
<dbReference type="GO" id="GO:0019367">
    <property type="term" value="P:fatty acid elongation, saturated fatty acid"/>
    <property type="evidence" value="ECO:0007669"/>
    <property type="project" value="TreeGrafter"/>
</dbReference>
<evidence type="ECO:0000256" key="8">
    <source>
        <dbReference type="ARBA" id="ARBA00023136"/>
    </source>
</evidence>
<comment type="caution">
    <text evidence="11">The sequence shown here is derived from an EMBL/GenBank/DDBJ whole genome shotgun (WGS) entry which is preliminary data.</text>
</comment>
<gene>
    <name evidence="11" type="ORF">NDN08_001518</name>
</gene>
<feature type="transmembrane region" description="Helical" evidence="10">
    <location>
        <begin position="142"/>
        <end position="159"/>
    </location>
</feature>
<name>A0AAV8UWV1_9RHOD</name>
<feature type="transmembrane region" description="Helical" evidence="10">
    <location>
        <begin position="165"/>
        <end position="184"/>
    </location>
</feature>
<feature type="transmembrane region" description="Helical" evidence="10">
    <location>
        <begin position="28"/>
        <end position="53"/>
    </location>
</feature>
<keyword evidence="2 10" id="KW-0444">Lipid biosynthesis</keyword>
<evidence type="ECO:0000256" key="5">
    <source>
        <dbReference type="ARBA" id="ARBA00022832"/>
    </source>
</evidence>
<protein>
    <recommendedName>
        <fullName evidence="10">Elongation of fatty acids protein</fullName>
        <ecNumber evidence="10">2.3.1.-</ecNumber>
    </recommendedName>
</protein>
<dbReference type="GO" id="GO:0034625">
    <property type="term" value="P:fatty acid elongation, monounsaturated fatty acid"/>
    <property type="evidence" value="ECO:0007669"/>
    <property type="project" value="TreeGrafter"/>
</dbReference>
<dbReference type="PANTHER" id="PTHR11157:SF126">
    <property type="entry name" value="ELONGATION OF VERY LONG CHAIN FATTY ACIDS PROTEIN"/>
    <property type="match status" value="1"/>
</dbReference>
<evidence type="ECO:0000256" key="4">
    <source>
        <dbReference type="ARBA" id="ARBA00022692"/>
    </source>
</evidence>
<keyword evidence="5 10" id="KW-0276">Fatty acid metabolism</keyword>
<dbReference type="PANTHER" id="PTHR11157">
    <property type="entry name" value="FATTY ACID ACYL TRANSFERASE-RELATED"/>
    <property type="match status" value="1"/>
</dbReference>
<evidence type="ECO:0000313" key="12">
    <source>
        <dbReference type="Proteomes" id="UP001157974"/>
    </source>
</evidence>
<keyword evidence="3 10" id="KW-0808">Transferase</keyword>